<comment type="caution">
    <text evidence="4">The sequence shown here is derived from an EMBL/GenBank/DDBJ whole genome shotgun (WGS) entry which is preliminary data.</text>
</comment>
<evidence type="ECO:0000259" key="3">
    <source>
        <dbReference type="Pfam" id="PF14780"/>
    </source>
</evidence>
<organism evidence="4 5">
    <name type="scientific">Microtus ochrogaster</name>
    <name type="common">Prairie vole</name>
    <dbReference type="NCBI Taxonomy" id="79684"/>
    <lineage>
        <taxon>Eukaryota</taxon>
        <taxon>Metazoa</taxon>
        <taxon>Chordata</taxon>
        <taxon>Craniata</taxon>
        <taxon>Vertebrata</taxon>
        <taxon>Euteleostomi</taxon>
        <taxon>Mammalia</taxon>
        <taxon>Eutheria</taxon>
        <taxon>Euarchontoglires</taxon>
        <taxon>Glires</taxon>
        <taxon>Rodentia</taxon>
        <taxon>Myomorpha</taxon>
        <taxon>Muroidea</taxon>
        <taxon>Cricetidae</taxon>
        <taxon>Arvicolinae</taxon>
        <taxon>Microtus</taxon>
    </lineage>
</organism>
<feature type="region of interest" description="Disordered" evidence="1">
    <location>
        <begin position="269"/>
        <end position="288"/>
    </location>
</feature>
<dbReference type="PANTHER" id="PTHR34761:SF1">
    <property type="entry name" value="NUCLEOLUS AND NEURAL PROGENITOR PROTEIN"/>
    <property type="match status" value="1"/>
</dbReference>
<dbReference type="Proteomes" id="UP000710432">
    <property type="component" value="Unassembled WGS sequence"/>
</dbReference>
<gene>
    <name evidence="4" type="ORF">LTLLF_103700</name>
</gene>
<dbReference type="InterPro" id="IPR027951">
    <property type="entry name" value="Nepro_N"/>
</dbReference>
<reference evidence="4" key="1">
    <citation type="submission" date="2020-03" db="EMBL/GenBank/DDBJ databases">
        <title>Studies in the Genomics of Life Span.</title>
        <authorList>
            <person name="Glass D."/>
        </authorList>
    </citation>
    <scope>NUCLEOTIDE SEQUENCE</scope>
    <source>
        <strain evidence="4">LTLLF</strain>
        <tissue evidence="4">Muscle</tissue>
    </source>
</reference>
<protein>
    <submittedName>
        <fullName evidence="4">Protein nepro</fullName>
    </submittedName>
</protein>
<feature type="domain" description="Nucleolus and neural progenitor protein-like N-terminal" evidence="3">
    <location>
        <begin position="10"/>
        <end position="199"/>
    </location>
</feature>
<dbReference type="AlphaFoldDB" id="A0A8J6L2Y1"/>
<dbReference type="Pfam" id="PF14780">
    <property type="entry name" value="NEPRO_N"/>
    <property type="match status" value="1"/>
</dbReference>
<keyword evidence="2" id="KW-0812">Transmembrane</keyword>
<evidence type="ECO:0000256" key="2">
    <source>
        <dbReference type="SAM" id="Phobius"/>
    </source>
</evidence>
<sequence length="565" mass="63594">MAAAVRQEPWNRVRIPQAGNSSTLTVPDPSATLDLCTAAVLKGCHLVTKSLKSQTLDVEVDVLCSVLYSNHNRLSRHKPHLALRQVEQCLKRLKTMHLEGSIEDLSQLLSANETQSGATKNCVVPSQPVVEVVLMKVLGGCKLLLRLLDCCCKAFRLTVKHLGLQEFIILNLVMIGLVSRLWVLHKELLRRLISLYEPLLRLLQEVSRIQPMPYFKDFSFPSDVTDFLGSPYIELFKEKTPAAFATKGVTKLLNKLFLVKEQLPKSNEDTLDKISKSSEPMKSSLQSGVDLGQPVRMTKRTKHEKPSGFDVRAFCTRLRNKAAQETSPEFKCPQSKFKTSKLSSQKLRRAPWANSIVQRIRVTKTFAQLSEEIQTAVVWCRSRKLKAQAAYLGSKLLKSNRLRHVEAQGYSLPKKLQCMKTSLCKCLLRGSITSTSKCPPRQRRSKHKVLSRQRKPQRKLQSSLLKETQKVPEGTLKSTRDTNAKRSRSGGTVQRTDVCPNKKEVLRKLSKPVLKTKEMGIHGNVTAGSGNETGLWTERQTHTYSMRETAKEADDIDDIFALMGV</sequence>
<keyword evidence="2" id="KW-0472">Membrane</keyword>
<feature type="region of interest" description="Disordered" evidence="1">
    <location>
        <begin position="435"/>
        <end position="496"/>
    </location>
</feature>
<feature type="transmembrane region" description="Helical" evidence="2">
    <location>
        <begin position="162"/>
        <end position="183"/>
    </location>
</feature>
<evidence type="ECO:0000313" key="4">
    <source>
        <dbReference type="EMBL" id="KAH0512812.1"/>
    </source>
</evidence>
<feature type="compositionally biased region" description="Basic residues" evidence="1">
    <location>
        <begin position="440"/>
        <end position="458"/>
    </location>
</feature>
<dbReference type="GO" id="GO:0045747">
    <property type="term" value="P:positive regulation of Notch signaling pathway"/>
    <property type="evidence" value="ECO:0007669"/>
    <property type="project" value="TreeGrafter"/>
</dbReference>
<accession>A0A8J6L2Y1</accession>
<evidence type="ECO:0000256" key="1">
    <source>
        <dbReference type="SAM" id="MobiDB-lite"/>
    </source>
</evidence>
<name>A0A8J6L2Y1_MICOH</name>
<dbReference type="PANTHER" id="PTHR34761">
    <property type="entry name" value="NUCLEOLUS AND NEURAL PROGENITOR PROTEIN"/>
    <property type="match status" value="1"/>
</dbReference>
<dbReference type="GO" id="GO:0005634">
    <property type="term" value="C:nucleus"/>
    <property type="evidence" value="ECO:0007669"/>
    <property type="project" value="TreeGrafter"/>
</dbReference>
<keyword evidence="2" id="KW-1133">Transmembrane helix</keyword>
<dbReference type="InterPro" id="IPR052835">
    <property type="entry name" value="Nepro"/>
</dbReference>
<dbReference type="EMBL" id="JAATJU010021751">
    <property type="protein sequence ID" value="KAH0512812.1"/>
    <property type="molecule type" value="Genomic_DNA"/>
</dbReference>
<feature type="compositionally biased region" description="Polar residues" evidence="1">
    <location>
        <begin position="277"/>
        <end position="287"/>
    </location>
</feature>
<evidence type="ECO:0000313" key="5">
    <source>
        <dbReference type="Proteomes" id="UP000710432"/>
    </source>
</evidence>
<proteinExistence type="predicted"/>